<dbReference type="AlphaFoldDB" id="A0A2C5XXU3"/>
<sequence length="255" mass="27886">MSSQAPKPTPTVASVKKAFVAAQANILAQGPTPSAAWRASNDASQQPLPQGAIDEAVAALGRVVQQHCRRVYAPQATRNVAEQIWNVYVRDADASMEAQAEAERAGVARDIDLLDDDAIDTLPASWPSQRHGEAHAMEAKRYQEAVARLGQLRDERRELRRRVDMLARLNTMTHVLDARHVQENLITRNGAVEHELDRMRILLARVAGRVAELPDATAAPDASAAVDVDVLARADKIRVDDFVDGFAANPNLFHS</sequence>
<dbReference type="Pfam" id="PF13093">
    <property type="entry name" value="FTA4"/>
    <property type="match status" value="1"/>
</dbReference>
<dbReference type="OrthoDB" id="21214at2759"/>
<accession>A0A2C5XXU3</accession>
<keyword evidence="3" id="KW-1185">Reference proteome</keyword>
<evidence type="ECO:0000313" key="3">
    <source>
        <dbReference type="Proteomes" id="UP000226192"/>
    </source>
</evidence>
<comment type="caution">
    <text evidence="2">The sequence shown here is derived from an EMBL/GenBank/DDBJ whole genome shotgun (WGS) entry which is preliminary data.</text>
</comment>
<evidence type="ECO:0000313" key="2">
    <source>
        <dbReference type="EMBL" id="PHH62075.1"/>
    </source>
</evidence>
<organism evidence="2 3">
    <name type="scientific">Ophiocordyceps australis</name>
    <dbReference type="NCBI Taxonomy" id="1399860"/>
    <lineage>
        <taxon>Eukaryota</taxon>
        <taxon>Fungi</taxon>
        <taxon>Dikarya</taxon>
        <taxon>Ascomycota</taxon>
        <taxon>Pezizomycotina</taxon>
        <taxon>Sordariomycetes</taxon>
        <taxon>Hypocreomycetidae</taxon>
        <taxon>Hypocreales</taxon>
        <taxon>Ophiocordycipitaceae</taxon>
        <taxon>Ophiocordyceps</taxon>
    </lineage>
</organism>
<dbReference type="InterPro" id="IPR025207">
    <property type="entry name" value="Sim4_Fta4"/>
</dbReference>
<dbReference type="Proteomes" id="UP000226192">
    <property type="component" value="Unassembled WGS sequence"/>
</dbReference>
<dbReference type="GO" id="GO:0031511">
    <property type="term" value="C:Mis6-Sim4 complex"/>
    <property type="evidence" value="ECO:0007669"/>
    <property type="project" value="InterPro"/>
</dbReference>
<dbReference type="PANTHER" id="PTHR42040">
    <property type="entry name" value="INNER KINETOCHORE SUBUNIT FTA4"/>
    <property type="match status" value="1"/>
</dbReference>
<name>A0A2C5XXU3_9HYPO</name>
<evidence type="ECO:0008006" key="4">
    <source>
        <dbReference type="Google" id="ProtNLM"/>
    </source>
</evidence>
<reference evidence="2 3" key="1">
    <citation type="submission" date="2017-06" db="EMBL/GenBank/DDBJ databases">
        <title>Ant-infecting Ophiocordyceps genomes reveal a high diversity of potential behavioral manipulation genes and a possible major role for enterotoxins.</title>
        <authorList>
            <person name="De Bekker C."/>
            <person name="Evans H.C."/>
            <person name="Brachmann A."/>
            <person name="Hughes D.P."/>
        </authorList>
    </citation>
    <scope>NUCLEOTIDE SEQUENCE [LARGE SCALE GENOMIC DNA]</scope>
    <source>
        <strain evidence="2 3">Map64</strain>
    </source>
</reference>
<keyword evidence="1" id="KW-0175">Coiled coil</keyword>
<dbReference type="EMBL" id="NJET01000082">
    <property type="protein sequence ID" value="PHH62075.1"/>
    <property type="molecule type" value="Genomic_DNA"/>
</dbReference>
<proteinExistence type="predicted"/>
<dbReference type="STRING" id="1399860.A0A2C5XXU3"/>
<gene>
    <name evidence="2" type="ORF">CDD81_7568</name>
</gene>
<evidence type="ECO:0000256" key="1">
    <source>
        <dbReference type="SAM" id="Coils"/>
    </source>
</evidence>
<protein>
    <recommendedName>
        <fullName evidence="4">Kinetochore protein fta4</fullName>
    </recommendedName>
</protein>
<feature type="coiled-coil region" evidence="1">
    <location>
        <begin position="142"/>
        <end position="169"/>
    </location>
</feature>
<dbReference type="PANTHER" id="PTHR42040:SF1">
    <property type="entry name" value="INNER KINETOCHORE SUBUNIT FTA4"/>
    <property type="match status" value="1"/>
</dbReference>